<evidence type="ECO:0000313" key="2">
    <source>
        <dbReference type="Proteomes" id="UP001062846"/>
    </source>
</evidence>
<organism evidence="1 2">
    <name type="scientific">Rhododendron molle</name>
    <name type="common">Chinese azalea</name>
    <name type="synonym">Azalea mollis</name>
    <dbReference type="NCBI Taxonomy" id="49168"/>
    <lineage>
        <taxon>Eukaryota</taxon>
        <taxon>Viridiplantae</taxon>
        <taxon>Streptophyta</taxon>
        <taxon>Embryophyta</taxon>
        <taxon>Tracheophyta</taxon>
        <taxon>Spermatophyta</taxon>
        <taxon>Magnoliopsida</taxon>
        <taxon>eudicotyledons</taxon>
        <taxon>Gunneridae</taxon>
        <taxon>Pentapetalae</taxon>
        <taxon>asterids</taxon>
        <taxon>Ericales</taxon>
        <taxon>Ericaceae</taxon>
        <taxon>Ericoideae</taxon>
        <taxon>Rhodoreae</taxon>
        <taxon>Rhododendron</taxon>
    </lineage>
</organism>
<accession>A0ACC0LZM0</accession>
<dbReference type="Proteomes" id="UP001062846">
    <property type="component" value="Chromosome 10"/>
</dbReference>
<sequence length="197" mass="23794">MESTEEMKREQTLWKEPRGDEDGADPREEEMVSYVLVEQKGLLQWGGEWERGKHKRKTREYTYDVVLEERDEVVDCSHGKQLWELCREKYEPLWLKGGNHCDLELYPEYIRRLKKFVYFSFDRQEVRIFCGETTFSETLLRSTDQFEQPRRSTDVFEASRKSIDRREKPRQSVDRPEKLKNQSHNADKLENKKSYLT</sequence>
<proteinExistence type="predicted"/>
<keyword evidence="2" id="KW-1185">Reference proteome</keyword>
<name>A0ACC0LZM0_RHOML</name>
<gene>
    <name evidence="1" type="ORF">RHMOL_Rhmol10G0019700</name>
</gene>
<evidence type="ECO:0000313" key="1">
    <source>
        <dbReference type="EMBL" id="KAI8533548.1"/>
    </source>
</evidence>
<reference evidence="1" key="1">
    <citation type="submission" date="2022-02" db="EMBL/GenBank/DDBJ databases">
        <title>Plant Genome Project.</title>
        <authorList>
            <person name="Zhang R.-G."/>
        </authorList>
    </citation>
    <scope>NUCLEOTIDE SEQUENCE</scope>
    <source>
        <strain evidence="1">AT1</strain>
    </source>
</reference>
<dbReference type="EMBL" id="CM046397">
    <property type="protein sequence ID" value="KAI8533548.1"/>
    <property type="molecule type" value="Genomic_DNA"/>
</dbReference>
<comment type="caution">
    <text evidence="1">The sequence shown here is derived from an EMBL/GenBank/DDBJ whole genome shotgun (WGS) entry which is preliminary data.</text>
</comment>
<protein>
    <submittedName>
        <fullName evidence="1">Uncharacterized protein</fullName>
    </submittedName>
</protein>